<comment type="caution">
    <text evidence="9">The sequence shown here is derived from an EMBL/GenBank/DDBJ whole genome shotgun (WGS) entry which is preliminary data.</text>
</comment>
<keyword evidence="2 7" id="KW-0808">Transferase</keyword>
<dbReference type="InterPro" id="IPR039859">
    <property type="entry name" value="PFA4/ZDH16/20/ERF2-like"/>
</dbReference>
<keyword evidence="3 7" id="KW-0812">Transmembrane</keyword>
<dbReference type="AlphaFoldDB" id="A0A023BCU9"/>
<evidence type="ECO:0000256" key="7">
    <source>
        <dbReference type="RuleBase" id="RU079119"/>
    </source>
</evidence>
<evidence type="ECO:0000313" key="9">
    <source>
        <dbReference type="EMBL" id="EZG86310.1"/>
    </source>
</evidence>
<gene>
    <name evidence="9" type="ORF">GNI_010370</name>
</gene>
<dbReference type="InterPro" id="IPR001594">
    <property type="entry name" value="Palmitoyltrfase_DHHC"/>
</dbReference>
<evidence type="ECO:0000256" key="5">
    <source>
        <dbReference type="ARBA" id="ARBA00023136"/>
    </source>
</evidence>
<dbReference type="OrthoDB" id="9909019at2759"/>
<reference evidence="9" key="1">
    <citation type="submission" date="2013-12" db="EMBL/GenBank/DDBJ databases">
        <authorList>
            <person name="Omoto C.K."/>
            <person name="Sibley D."/>
            <person name="Venepally P."/>
            <person name="Hadjithomas M."/>
            <person name="Karamycheva S."/>
            <person name="Brunk B."/>
            <person name="Roos D."/>
            <person name="Caler E."/>
            <person name="Lorenzi H."/>
        </authorList>
    </citation>
    <scope>NUCLEOTIDE SEQUENCE</scope>
</reference>
<feature type="transmembrane region" description="Helical" evidence="7">
    <location>
        <begin position="19"/>
        <end position="40"/>
    </location>
</feature>
<accession>A0A023BCU9</accession>
<dbReference type="OMA" id="VRWRRHY"/>
<dbReference type="Proteomes" id="UP000019763">
    <property type="component" value="Unassembled WGS sequence"/>
</dbReference>
<evidence type="ECO:0000259" key="8">
    <source>
        <dbReference type="Pfam" id="PF01529"/>
    </source>
</evidence>
<proteinExistence type="inferred from homology"/>
<dbReference type="PROSITE" id="PS50216">
    <property type="entry name" value="DHHC"/>
    <property type="match status" value="1"/>
</dbReference>
<comment type="domain">
    <text evidence="7">The DHHC domain is required for palmitoyltransferase activity.</text>
</comment>
<dbReference type="RefSeq" id="XP_011128761.1">
    <property type="nucleotide sequence ID" value="XM_011130459.1"/>
</dbReference>
<evidence type="ECO:0000256" key="2">
    <source>
        <dbReference type="ARBA" id="ARBA00022679"/>
    </source>
</evidence>
<dbReference type="EC" id="2.3.1.225" evidence="7"/>
<comment type="catalytic activity">
    <reaction evidence="7">
        <text>L-cysteinyl-[protein] + hexadecanoyl-CoA = S-hexadecanoyl-L-cysteinyl-[protein] + CoA</text>
        <dbReference type="Rhea" id="RHEA:36683"/>
        <dbReference type="Rhea" id="RHEA-COMP:10131"/>
        <dbReference type="Rhea" id="RHEA-COMP:11032"/>
        <dbReference type="ChEBI" id="CHEBI:29950"/>
        <dbReference type="ChEBI" id="CHEBI:57287"/>
        <dbReference type="ChEBI" id="CHEBI:57379"/>
        <dbReference type="ChEBI" id="CHEBI:74151"/>
        <dbReference type="EC" id="2.3.1.225"/>
    </reaction>
</comment>
<keyword evidence="4 7" id="KW-1133">Transmembrane helix</keyword>
<keyword evidence="10" id="KW-1185">Reference proteome</keyword>
<dbReference type="GO" id="GO:0019706">
    <property type="term" value="F:protein-cysteine S-palmitoyltransferase activity"/>
    <property type="evidence" value="ECO:0007669"/>
    <property type="project" value="UniProtKB-EC"/>
</dbReference>
<protein>
    <recommendedName>
        <fullName evidence="7">Palmitoyltransferase</fullName>
        <ecNumber evidence="7">2.3.1.225</ecNumber>
    </recommendedName>
</protein>
<feature type="transmembrane region" description="Helical" evidence="7">
    <location>
        <begin position="60"/>
        <end position="81"/>
    </location>
</feature>
<keyword evidence="5 7" id="KW-0472">Membrane</keyword>
<dbReference type="eggNOG" id="KOG1315">
    <property type="taxonomic scope" value="Eukaryota"/>
</dbReference>
<evidence type="ECO:0000256" key="4">
    <source>
        <dbReference type="ARBA" id="ARBA00022989"/>
    </source>
</evidence>
<evidence type="ECO:0000256" key="1">
    <source>
        <dbReference type="ARBA" id="ARBA00004141"/>
    </source>
</evidence>
<evidence type="ECO:0000313" key="10">
    <source>
        <dbReference type="Proteomes" id="UP000019763"/>
    </source>
</evidence>
<evidence type="ECO:0000256" key="3">
    <source>
        <dbReference type="ARBA" id="ARBA00022692"/>
    </source>
</evidence>
<name>A0A023BCU9_GRENI</name>
<evidence type="ECO:0000256" key="6">
    <source>
        <dbReference type="ARBA" id="ARBA00023315"/>
    </source>
</evidence>
<sequence length="161" mass="18569">MDHHCPWINNCVGFYNRKFFIQTLIYANVCLIILIVHSIVHLTDAALEFNHYQIAGPIDYVDWGCGIAMITFTAVLLAGLIPFTRFHWHLLVVNSTTIETMDVANRTEDSRYDLGALRNIQQVFGVTSWLWWLPMHVYLSCPQGDGVRWRRHYLATGTESV</sequence>
<dbReference type="VEuPathDB" id="CryptoDB:GNI_010370"/>
<dbReference type="EMBL" id="AFNH02000079">
    <property type="protein sequence ID" value="EZG86310.1"/>
    <property type="molecule type" value="Genomic_DNA"/>
</dbReference>
<comment type="subcellular location">
    <subcellularLocation>
        <location evidence="1">Membrane</location>
        <topology evidence="1">Multi-pass membrane protein</topology>
    </subcellularLocation>
</comment>
<dbReference type="PANTHER" id="PTHR12246">
    <property type="entry name" value="PALMITOYLTRANSFERASE ZDHHC16"/>
    <property type="match status" value="1"/>
</dbReference>
<comment type="similarity">
    <text evidence="7">Belongs to the DHHC palmitoyltransferase family.</text>
</comment>
<keyword evidence="6 7" id="KW-0012">Acyltransferase</keyword>
<dbReference type="GO" id="GO:0016020">
    <property type="term" value="C:membrane"/>
    <property type="evidence" value="ECO:0007669"/>
    <property type="project" value="UniProtKB-SubCell"/>
</dbReference>
<dbReference type="GeneID" id="22910624"/>
<dbReference type="Pfam" id="PF01529">
    <property type="entry name" value="DHHC"/>
    <property type="match status" value="1"/>
</dbReference>
<organism evidence="9 10">
    <name type="scientific">Gregarina niphandrodes</name>
    <name type="common">Septate eugregarine</name>
    <dbReference type="NCBI Taxonomy" id="110365"/>
    <lineage>
        <taxon>Eukaryota</taxon>
        <taxon>Sar</taxon>
        <taxon>Alveolata</taxon>
        <taxon>Apicomplexa</taxon>
        <taxon>Conoidasida</taxon>
        <taxon>Gregarinasina</taxon>
        <taxon>Eugregarinorida</taxon>
        <taxon>Gregarinidae</taxon>
        <taxon>Gregarina</taxon>
    </lineage>
</organism>
<feature type="domain" description="Palmitoyltransferase DHHC" evidence="8">
    <location>
        <begin position="1"/>
        <end position="101"/>
    </location>
</feature>